<keyword evidence="4 6" id="KW-1133">Transmembrane helix</keyword>
<evidence type="ECO:0000313" key="7">
    <source>
        <dbReference type="EMBL" id="KAH7986272.1"/>
    </source>
</evidence>
<feature type="transmembrane region" description="Helical" evidence="6">
    <location>
        <begin position="75"/>
        <end position="101"/>
    </location>
</feature>
<feature type="transmembrane region" description="Helical" evidence="6">
    <location>
        <begin position="291"/>
        <end position="313"/>
    </location>
</feature>
<feature type="transmembrane region" description="Helical" evidence="6">
    <location>
        <begin position="136"/>
        <end position="157"/>
    </location>
</feature>
<keyword evidence="2" id="KW-1003">Cell membrane</keyword>
<evidence type="ECO:0000256" key="5">
    <source>
        <dbReference type="ARBA" id="ARBA00023136"/>
    </source>
</evidence>
<evidence type="ECO:0000256" key="2">
    <source>
        <dbReference type="ARBA" id="ARBA00022475"/>
    </source>
</evidence>
<name>A0A9J6D2E1_RHIMP</name>
<reference evidence="7" key="1">
    <citation type="journal article" date="2020" name="Cell">
        <title>Large-Scale Comparative Analyses of Tick Genomes Elucidate Their Genetic Diversity and Vector Capacities.</title>
        <authorList>
            <consortium name="Tick Genome and Microbiome Consortium (TIGMIC)"/>
            <person name="Jia N."/>
            <person name="Wang J."/>
            <person name="Shi W."/>
            <person name="Du L."/>
            <person name="Sun Y."/>
            <person name="Zhan W."/>
            <person name="Jiang J.F."/>
            <person name="Wang Q."/>
            <person name="Zhang B."/>
            <person name="Ji P."/>
            <person name="Bell-Sakyi L."/>
            <person name="Cui X.M."/>
            <person name="Yuan T.T."/>
            <person name="Jiang B.G."/>
            <person name="Yang W.F."/>
            <person name="Lam T.T."/>
            <person name="Chang Q.C."/>
            <person name="Ding S.J."/>
            <person name="Wang X.J."/>
            <person name="Zhu J.G."/>
            <person name="Ruan X.D."/>
            <person name="Zhao L."/>
            <person name="Wei J.T."/>
            <person name="Ye R.Z."/>
            <person name="Que T.C."/>
            <person name="Du C.H."/>
            <person name="Zhou Y.H."/>
            <person name="Cheng J.X."/>
            <person name="Dai P.F."/>
            <person name="Guo W.B."/>
            <person name="Han X.H."/>
            <person name="Huang E.J."/>
            <person name="Li L.F."/>
            <person name="Wei W."/>
            <person name="Gao Y.C."/>
            <person name="Liu J.Z."/>
            <person name="Shao H.Z."/>
            <person name="Wang X."/>
            <person name="Wang C.C."/>
            <person name="Yang T.C."/>
            <person name="Huo Q.B."/>
            <person name="Li W."/>
            <person name="Chen H.Y."/>
            <person name="Chen S.E."/>
            <person name="Zhou L.G."/>
            <person name="Ni X.B."/>
            <person name="Tian J.H."/>
            <person name="Sheng Y."/>
            <person name="Liu T."/>
            <person name="Pan Y.S."/>
            <person name="Xia L.Y."/>
            <person name="Li J."/>
            <person name="Zhao F."/>
            <person name="Cao W.C."/>
        </authorList>
    </citation>
    <scope>NUCLEOTIDE SEQUENCE</scope>
    <source>
        <strain evidence="7">Rmic-2018</strain>
    </source>
</reference>
<protein>
    <submittedName>
        <fullName evidence="7">Uncharacterized protein</fullName>
    </submittedName>
</protein>
<dbReference type="Proteomes" id="UP000821866">
    <property type="component" value="Unassembled WGS sequence"/>
</dbReference>
<dbReference type="AlphaFoldDB" id="A0A9J6D2E1"/>
<comment type="subcellular location">
    <subcellularLocation>
        <location evidence="1">Cell membrane</location>
        <topology evidence="1">Multi-pass membrane protein</topology>
    </subcellularLocation>
</comment>
<evidence type="ECO:0000256" key="1">
    <source>
        <dbReference type="ARBA" id="ARBA00004651"/>
    </source>
</evidence>
<reference evidence="7" key="2">
    <citation type="submission" date="2021-09" db="EMBL/GenBank/DDBJ databases">
        <authorList>
            <person name="Jia N."/>
            <person name="Wang J."/>
            <person name="Shi W."/>
            <person name="Du L."/>
            <person name="Sun Y."/>
            <person name="Zhan W."/>
            <person name="Jiang J."/>
            <person name="Wang Q."/>
            <person name="Zhang B."/>
            <person name="Ji P."/>
            <person name="Sakyi L.B."/>
            <person name="Cui X."/>
            <person name="Yuan T."/>
            <person name="Jiang B."/>
            <person name="Yang W."/>
            <person name="Lam T.T.-Y."/>
            <person name="Chang Q."/>
            <person name="Ding S."/>
            <person name="Wang X."/>
            <person name="Zhu J."/>
            <person name="Ruan X."/>
            <person name="Zhao L."/>
            <person name="Wei J."/>
            <person name="Que T."/>
            <person name="Du C."/>
            <person name="Cheng J."/>
            <person name="Dai P."/>
            <person name="Han X."/>
            <person name="Huang E."/>
            <person name="Gao Y."/>
            <person name="Liu J."/>
            <person name="Shao H."/>
            <person name="Ye R."/>
            <person name="Li L."/>
            <person name="Wei W."/>
            <person name="Wang X."/>
            <person name="Wang C."/>
            <person name="Huo Q."/>
            <person name="Li W."/>
            <person name="Guo W."/>
            <person name="Chen H."/>
            <person name="Chen S."/>
            <person name="Zhou L."/>
            <person name="Zhou L."/>
            <person name="Ni X."/>
            <person name="Tian J."/>
            <person name="Zhou Y."/>
            <person name="Sheng Y."/>
            <person name="Liu T."/>
            <person name="Pan Y."/>
            <person name="Xia L."/>
            <person name="Li J."/>
            <person name="Zhao F."/>
            <person name="Cao W."/>
        </authorList>
    </citation>
    <scope>NUCLEOTIDE SEQUENCE</scope>
    <source>
        <strain evidence="7">Rmic-2018</strain>
        <tissue evidence="7">Larvae</tissue>
    </source>
</reference>
<accession>A0A9J6D2E1</accession>
<gene>
    <name evidence="7" type="ORF">HPB51_026689</name>
</gene>
<evidence type="ECO:0000256" key="6">
    <source>
        <dbReference type="SAM" id="Phobius"/>
    </source>
</evidence>
<dbReference type="InterPro" id="IPR013604">
    <property type="entry name" value="7TM_chemorcpt"/>
</dbReference>
<feature type="transmembrane region" description="Helical" evidence="6">
    <location>
        <begin position="169"/>
        <end position="188"/>
    </location>
</feature>
<evidence type="ECO:0000256" key="4">
    <source>
        <dbReference type="ARBA" id="ARBA00022989"/>
    </source>
</evidence>
<evidence type="ECO:0000256" key="3">
    <source>
        <dbReference type="ARBA" id="ARBA00022692"/>
    </source>
</evidence>
<sequence>MSSFMRRHFKGYGRICKYFGLLILRSSRTSESEEQFLSWNKCYLIYSAACMFLCAINEIAYIYELWITVLVHELIFTTHLYVLICAFDSSKIALNATLMLLKARSLQNFFHESHKYEQRVRFVAPKNGLKATNASYLIRFLLLAAFVVNVCTSSYLSIEFVDKLACGPVLGATLKLTCIAGNFVFYVLDAAPFLVIRPCCEVIRLYIEHQHAVLRLIVRSGGNDYVGPERRARLVENVRLNLGAISHIKRSLNETWQHAIVVSGAMVLWASCSGIYLNFVEEFWTVEHVLSITYTISAVLDFLDIAILSDAMVREVRNVRRTLQEVVISSESDSYVDQVRICSRSLSVDAELRARLH</sequence>
<feature type="transmembrane region" description="Helical" evidence="6">
    <location>
        <begin position="259"/>
        <end position="279"/>
    </location>
</feature>
<keyword evidence="5 6" id="KW-0472">Membrane</keyword>
<proteinExistence type="predicted"/>
<dbReference type="EMBL" id="JABSTU010001275">
    <property type="protein sequence ID" value="KAH7986272.1"/>
    <property type="molecule type" value="Genomic_DNA"/>
</dbReference>
<evidence type="ECO:0000313" key="8">
    <source>
        <dbReference type="Proteomes" id="UP000821866"/>
    </source>
</evidence>
<dbReference type="Pfam" id="PF08395">
    <property type="entry name" value="7tm_7"/>
    <property type="match status" value="1"/>
</dbReference>
<dbReference type="GO" id="GO:0005886">
    <property type="term" value="C:plasma membrane"/>
    <property type="evidence" value="ECO:0007669"/>
    <property type="project" value="UniProtKB-SubCell"/>
</dbReference>
<keyword evidence="8" id="KW-1185">Reference proteome</keyword>
<organism evidence="7 8">
    <name type="scientific">Rhipicephalus microplus</name>
    <name type="common">Cattle tick</name>
    <name type="synonym">Boophilus microplus</name>
    <dbReference type="NCBI Taxonomy" id="6941"/>
    <lineage>
        <taxon>Eukaryota</taxon>
        <taxon>Metazoa</taxon>
        <taxon>Ecdysozoa</taxon>
        <taxon>Arthropoda</taxon>
        <taxon>Chelicerata</taxon>
        <taxon>Arachnida</taxon>
        <taxon>Acari</taxon>
        <taxon>Parasitiformes</taxon>
        <taxon>Ixodida</taxon>
        <taxon>Ixodoidea</taxon>
        <taxon>Ixodidae</taxon>
        <taxon>Rhipicephalinae</taxon>
        <taxon>Rhipicephalus</taxon>
        <taxon>Boophilus</taxon>
    </lineage>
</organism>
<feature type="transmembrane region" description="Helical" evidence="6">
    <location>
        <begin position="43"/>
        <end position="63"/>
    </location>
</feature>
<dbReference type="GO" id="GO:0050909">
    <property type="term" value="P:sensory perception of taste"/>
    <property type="evidence" value="ECO:0007669"/>
    <property type="project" value="InterPro"/>
</dbReference>
<comment type="caution">
    <text evidence="7">The sequence shown here is derived from an EMBL/GenBank/DDBJ whole genome shotgun (WGS) entry which is preliminary data.</text>
</comment>
<keyword evidence="3 6" id="KW-0812">Transmembrane</keyword>